<evidence type="ECO:0000313" key="5">
    <source>
        <dbReference type="Proteomes" id="UP001055171"/>
    </source>
</evidence>
<dbReference type="EMBL" id="CP092423">
    <property type="protein sequence ID" value="ULP43807.1"/>
    <property type="molecule type" value="Genomic_DNA"/>
</dbReference>
<dbReference type="STRING" id="141349.BN1232_01722"/>
<dbReference type="GO" id="GO:0016787">
    <property type="term" value="F:hydrolase activity"/>
    <property type="evidence" value="ECO:0007669"/>
    <property type="project" value="UniProtKB-KW"/>
</dbReference>
<keyword evidence="2" id="KW-0378">Hydrolase</keyword>
<gene>
    <name evidence="2" type="ORF">BN1232_01722</name>
    <name evidence="3" type="ORF">MJO58_07575</name>
</gene>
<dbReference type="EMBL" id="CTEE01000001">
    <property type="protein sequence ID" value="CQD09454.1"/>
    <property type="molecule type" value="Genomic_DNA"/>
</dbReference>
<dbReference type="OrthoDB" id="3810256at2"/>
<dbReference type="SUPFAM" id="SSF53474">
    <property type="entry name" value="alpha/beta-Hydrolases"/>
    <property type="match status" value="1"/>
</dbReference>
<dbReference type="PANTHER" id="PTHR43194:SF5">
    <property type="entry name" value="PIMELOYL-[ACYL-CARRIER PROTEIN] METHYL ESTER ESTERASE"/>
    <property type="match status" value="1"/>
</dbReference>
<dbReference type="InterPro" id="IPR050228">
    <property type="entry name" value="Carboxylesterase_BioH"/>
</dbReference>
<reference evidence="3" key="2">
    <citation type="submission" date="2022-08" db="EMBL/GenBank/DDBJ databases">
        <title>Complete genome sequence of 14 non-tuberculosis mycobacteria type-strains.</title>
        <authorList>
            <person name="Igarashi Y."/>
            <person name="Osugi A."/>
            <person name="Mitarai S."/>
        </authorList>
    </citation>
    <scope>NUCLEOTIDE SEQUENCE</scope>
    <source>
        <strain evidence="3">ATCC 51985</strain>
    </source>
</reference>
<dbReference type="InterPro" id="IPR000073">
    <property type="entry name" value="AB_hydrolase_1"/>
</dbReference>
<dbReference type="PANTHER" id="PTHR43194">
    <property type="entry name" value="HYDROLASE ALPHA/BETA FOLD FAMILY"/>
    <property type="match status" value="1"/>
</dbReference>
<feature type="domain" description="AB hydrolase-1" evidence="1">
    <location>
        <begin position="4"/>
        <end position="251"/>
    </location>
</feature>
<proteinExistence type="predicted"/>
<evidence type="ECO:0000313" key="4">
    <source>
        <dbReference type="Proteomes" id="UP000199251"/>
    </source>
</evidence>
<evidence type="ECO:0000259" key="1">
    <source>
        <dbReference type="Pfam" id="PF12697"/>
    </source>
</evidence>
<protein>
    <submittedName>
        <fullName evidence="2 3">Alpha/beta hydrolase</fullName>
    </submittedName>
</protein>
<dbReference type="AlphaFoldDB" id="A0A0E4GWF3"/>
<sequence length="267" mass="28855">MADIILIHGLWLSHRSWLPWIEHFAAAGHDAIAPCWPGEAQTLAATRENPGAQNGMGIAELTAHFADIADSFDTPPIAIGHSCGGLIAQRLLGENKLAAAVAIDPAPIKGVRTLPFEQLRSAFPVLGNPLNRWRTKALTRAQFQYGFGNALAQAESDELWEQWSIPSPGKPLFEGAFAGLSPNSPAKVDTANNSRGPLLITAGTLDHTVPLVSARAAYNRYSKSSATTDFHQFDGRGHSLTIDHGWRAVADTILTWLVSRTAWGVRR</sequence>
<dbReference type="InterPro" id="IPR029058">
    <property type="entry name" value="AB_hydrolase_fold"/>
</dbReference>
<dbReference type="Pfam" id="PF12697">
    <property type="entry name" value="Abhydrolase_6"/>
    <property type="match status" value="1"/>
</dbReference>
<organism evidence="2 4">
    <name type="scientific">Mycobacterium lentiflavum</name>
    <dbReference type="NCBI Taxonomy" id="141349"/>
    <lineage>
        <taxon>Bacteria</taxon>
        <taxon>Bacillati</taxon>
        <taxon>Actinomycetota</taxon>
        <taxon>Actinomycetes</taxon>
        <taxon>Mycobacteriales</taxon>
        <taxon>Mycobacteriaceae</taxon>
        <taxon>Mycobacterium</taxon>
        <taxon>Mycobacterium simiae complex</taxon>
    </lineage>
</organism>
<evidence type="ECO:0000313" key="3">
    <source>
        <dbReference type="EMBL" id="ULP43807.1"/>
    </source>
</evidence>
<evidence type="ECO:0000313" key="2">
    <source>
        <dbReference type="EMBL" id="CQD09454.1"/>
    </source>
</evidence>
<name>A0A0E4GWF3_MYCLN</name>
<accession>A0A0E4GWF3</accession>
<dbReference type="Gene3D" id="3.40.50.1820">
    <property type="entry name" value="alpha/beta hydrolase"/>
    <property type="match status" value="1"/>
</dbReference>
<reference evidence="2 4" key="1">
    <citation type="submission" date="2015-03" db="EMBL/GenBank/DDBJ databases">
        <authorList>
            <person name="Urmite Genomes"/>
        </authorList>
    </citation>
    <scope>NUCLEOTIDE SEQUENCE [LARGE SCALE GENOMIC DNA]</scope>
    <source>
        <strain evidence="2 4">CSUR P1491</strain>
    </source>
</reference>
<keyword evidence="5" id="KW-1185">Reference proteome</keyword>
<dbReference type="RefSeq" id="WP_090600976.1">
    <property type="nucleotide sequence ID" value="NZ_CP092423.2"/>
</dbReference>
<dbReference type="Proteomes" id="UP000199251">
    <property type="component" value="Unassembled WGS sequence"/>
</dbReference>
<dbReference type="Proteomes" id="UP001055171">
    <property type="component" value="Chromosome"/>
</dbReference>